<evidence type="ECO:0008006" key="4">
    <source>
        <dbReference type="Google" id="ProtNLM"/>
    </source>
</evidence>
<proteinExistence type="predicted"/>
<dbReference type="RefSeq" id="WP_123565829.1">
    <property type="nucleotide sequence ID" value="NZ_MOAM01000016.1"/>
</dbReference>
<feature type="chain" id="PRO_5019362646" description="Carboxypeptidase regulatory-like domain-containing protein" evidence="1">
    <location>
        <begin position="28"/>
        <end position="152"/>
    </location>
</feature>
<protein>
    <recommendedName>
        <fullName evidence="4">Carboxypeptidase regulatory-like domain-containing protein</fullName>
    </recommendedName>
</protein>
<accession>A0A423DSP5</accession>
<evidence type="ECO:0000313" key="2">
    <source>
        <dbReference type="EMBL" id="ROL74772.1"/>
    </source>
</evidence>
<keyword evidence="3" id="KW-1185">Reference proteome</keyword>
<dbReference type="AlphaFoldDB" id="A0A423DSP5"/>
<evidence type="ECO:0000313" key="3">
    <source>
        <dbReference type="Proteomes" id="UP000285286"/>
    </source>
</evidence>
<sequence length="152" mass="16323">MKSFSTLAFTTALAALLLAWPAQHVQAAQYQEPIDMSGVKLQPQEQNGVSYVSGGIGIDESRAIQQVQGYNLHLTFSTGPENKYVPDVDLAIQGGQGQTLLQLSQVGPMVYVKLPPGHYNLVASRNGVQQLGAVNLVPGQTGTVNLHWPQDN</sequence>
<organism evidence="2 3">
    <name type="scientific">Pseudomonas vranovensis</name>
    <dbReference type="NCBI Taxonomy" id="321661"/>
    <lineage>
        <taxon>Bacteria</taxon>
        <taxon>Pseudomonadati</taxon>
        <taxon>Pseudomonadota</taxon>
        <taxon>Gammaproteobacteria</taxon>
        <taxon>Pseudomonadales</taxon>
        <taxon>Pseudomonadaceae</taxon>
        <taxon>Pseudomonas</taxon>
    </lineage>
</organism>
<gene>
    <name evidence="2" type="ORF">BHU25_11210</name>
</gene>
<dbReference type="EMBL" id="MOAM01000016">
    <property type="protein sequence ID" value="ROL74772.1"/>
    <property type="molecule type" value="Genomic_DNA"/>
</dbReference>
<keyword evidence="1" id="KW-0732">Signal</keyword>
<comment type="caution">
    <text evidence="2">The sequence shown here is derived from an EMBL/GenBank/DDBJ whole genome shotgun (WGS) entry which is preliminary data.</text>
</comment>
<evidence type="ECO:0000256" key="1">
    <source>
        <dbReference type="SAM" id="SignalP"/>
    </source>
</evidence>
<name>A0A423DSP5_9PSED</name>
<dbReference type="Proteomes" id="UP000285286">
    <property type="component" value="Unassembled WGS sequence"/>
</dbReference>
<feature type="signal peptide" evidence="1">
    <location>
        <begin position="1"/>
        <end position="27"/>
    </location>
</feature>
<reference evidence="2 3" key="1">
    <citation type="submission" date="2016-10" db="EMBL/GenBank/DDBJ databases">
        <title>Comparative genome analysis of multiple Pseudomonas spp. focuses on biocontrol and plant growth promoting traits.</title>
        <authorList>
            <person name="Tao X.-Y."/>
            <person name="Taylor C.G."/>
        </authorList>
    </citation>
    <scope>NUCLEOTIDE SEQUENCE [LARGE SCALE GENOMIC DNA]</scope>
    <source>
        <strain evidence="2 3">15D11</strain>
    </source>
</reference>